<evidence type="ECO:0000313" key="4">
    <source>
        <dbReference type="Proteomes" id="UP001321047"/>
    </source>
</evidence>
<organism evidence="3 4">
    <name type="scientific">Natronosalvus hydrolyticus</name>
    <dbReference type="NCBI Taxonomy" id="2979988"/>
    <lineage>
        <taxon>Archaea</taxon>
        <taxon>Methanobacteriati</taxon>
        <taxon>Methanobacteriota</taxon>
        <taxon>Stenosarchaea group</taxon>
        <taxon>Halobacteria</taxon>
        <taxon>Halobacteriales</taxon>
        <taxon>Natrialbaceae</taxon>
        <taxon>Natronosalvus</taxon>
    </lineage>
</organism>
<dbReference type="RefSeq" id="WP_342806592.1">
    <property type="nucleotide sequence ID" value="NZ_JAOPJZ010000002.1"/>
</dbReference>
<sequence>MPSPDNQPDVPDESDARDGPESLPPIDCITIENDDGPDECAMFPRYGSNESLMTTWISAREGSYVDRESIR</sequence>
<dbReference type="Pfam" id="PF24351">
    <property type="entry name" value="DUF7511"/>
    <property type="match status" value="1"/>
</dbReference>
<evidence type="ECO:0000313" key="3">
    <source>
        <dbReference type="EMBL" id="MCU4751129.1"/>
    </source>
</evidence>
<protein>
    <recommendedName>
        <fullName evidence="2">DUF7511 domain-containing protein</fullName>
    </recommendedName>
</protein>
<dbReference type="InterPro" id="IPR055933">
    <property type="entry name" value="DUF7511"/>
</dbReference>
<feature type="domain" description="DUF7511" evidence="2">
    <location>
        <begin position="26"/>
        <end position="71"/>
    </location>
</feature>
<accession>A0AAP2Z840</accession>
<proteinExistence type="predicted"/>
<name>A0AAP2Z840_9EURY</name>
<evidence type="ECO:0000256" key="1">
    <source>
        <dbReference type="SAM" id="MobiDB-lite"/>
    </source>
</evidence>
<dbReference type="EMBL" id="JAOPJZ010000002">
    <property type="protein sequence ID" value="MCU4751129.1"/>
    <property type="molecule type" value="Genomic_DNA"/>
</dbReference>
<evidence type="ECO:0000259" key="2">
    <source>
        <dbReference type="Pfam" id="PF24351"/>
    </source>
</evidence>
<keyword evidence="4" id="KW-1185">Reference proteome</keyword>
<gene>
    <name evidence="3" type="ORF">OB919_03885</name>
</gene>
<reference evidence="3 4" key="1">
    <citation type="submission" date="2022-09" db="EMBL/GenBank/DDBJ databases">
        <title>Enrichment on poylsaccharides allowed isolation of novel metabolic and taxonomic groups of Haloarchaea.</title>
        <authorList>
            <person name="Sorokin D.Y."/>
            <person name="Elcheninov A.G."/>
            <person name="Khizhniak T.V."/>
            <person name="Kolganova T.V."/>
            <person name="Kublanov I.V."/>
        </authorList>
    </citation>
    <scope>NUCLEOTIDE SEQUENCE [LARGE SCALE GENOMIC DNA]</scope>
    <source>
        <strain evidence="3 4">AArc-curdl1</strain>
    </source>
</reference>
<dbReference type="Proteomes" id="UP001321047">
    <property type="component" value="Unassembled WGS sequence"/>
</dbReference>
<dbReference type="AlphaFoldDB" id="A0AAP2Z840"/>
<feature type="region of interest" description="Disordered" evidence="1">
    <location>
        <begin position="1"/>
        <end position="25"/>
    </location>
</feature>
<comment type="caution">
    <text evidence="3">The sequence shown here is derived from an EMBL/GenBank/DDBJ whole genome shotgun (WGS) entry which is preliminary data.</text>
</comment>